<dbReference type="EMBL" id="JACMSC010000010">
    <property type="protein sequence ID" value="KAG6504782.1"/>
    <property type="molecule type" value="Genomic_DNA"/>
</dbReference>
<evidence type="ECO:0000313" key="5">
    <source>
        <dbReference type="Proteomes" id="UP000734854"/>
    </source>
</evidence>
<accession>A0A8J5GRK0</accession>
<proteinExistence type="inferred from homology"/>
<dbReference type="InterPro" id="IPR012171">
    <property type="entry name" value="Fatty_acid_desaturase"/>
</dbReference>
<evidence type="ECO:0000313" key="4">
    <source>
        <dbReference type="EMBL" id="KAG6504782.1"/>
    </source>
</evidence>
<keyword evidence="2" id="KW-0472">Membrane</keyword>
<evidence type="ECO:0000259" key="3">
    <source>
        <dbReference type="Pfam" id="PF00487"/>
    </source>
</evidence>
<feature type="transmembrane region" description="Helical" evidence="2">
    <location>
        <begin position="103"/>
        <end position="122"/>
    </location>
</feature>
<dbReference type="Pfam" id="PF00487">
    <property type="entry name" value="FA_desaturase"/>
    <property type="match status" value="1"/>
</dbReference>
<dbReference type="Proteomes" id="UP000734854">
    <property type="component" value="Unassembled WGS sequence"/>
</dbReference>
<comment type="similarity">
    <text evidence="1">Belongs to the fatty acid desaturase type 1 family.</text>
</comment>
<feature type="domain" description="Fatty acid desaturase" evidence="3">
    <location>
        <begin position="185"/>
        <end position="332"/>
    </location>
</feature>
<keyword evidence="2" id="KW-0812">Transmembrane</keyword>
<comment type="caution">
    <text evidence="4">The sequence shown here is derived from an EMBL/GenBank/DDBJ whole genome shotgun (WGS) entry which is preliminary data.</text>
</comment>
<dbReference type="AlphaFoldDB" id="A0A8J5GRK0"/>
<keyword evidence="2" id="KW-1133">Transmembrane helix</keyword>
<dbReference type="InterPro" id="IPR005804">
    <property type="entry name" value="FA_desaturase_dom"/>
</dbReference>
<protein>
    <recommendedName>
        <fullName evidence="3">Fatty acid desaturase domain-containing protein</fullName>
    </recommendedName>
</protein>
<organism evidence="4 5">
    <name type="scientific">Zingiber officinale</name>
    <name type="common">Ginger</name>
    <name type="synonym">Amomum zingiber</name>
    <dbReference type="NCBI Taxonomy" id="94328"/>
    <lineage>
        <taxon>Eukaryota</taxon>
        <taxon>Viridiplantae</taxon>
        <taxon>Streptophyta</taxon>
        <taxon>Embryophyta</taxon>
        <taxon>Tracheophyta</taxon>
        <taxon>Spermatophyta</taxon>
        <taxon>Magnoliopsida</taxon>
        <taxon>Liliopsida</taxon>
        <taxon>Zingiberales</taxon>
        <taxon>Zingiberaceae</taxon>
        <taxon>Zingiber</taxon>
    </lineage>
</organism>
<dbReference type="GO" id="GO:0006629">
    <property type="term" value="P:lipid metabolic process"/>
    <property type="evidence" value="ECO:0007669"/>
    <property type="project" value="InterPro"/>
</dbReference>
<gene>
    <name evidence="4" type="ORF">ZIOFF_037129</name>
</gene>
<dbReference type="GO" id="GO:0016491">
    <property type="term" value="F:oxidoreductase activity"/>
    <property type="evidence" value="ECO:0007669"/>
    <property type="project" value="InterPro"/>
</dbReference>
<evidence type="ECO:0000256" key="2">
    <source>
        <dbReference type="SAM" id="Phobius"/>
    </source>
</evidence>
<dbReference type="PANTHER" id="PTHR32100">
    <property type="entry name" value="OMEGA-6 FATTY ACID DESATURASE, CHLOROPLASTIC"/>
    <property type="match status" value="1"/>
</dbReference>
<keyword evidence="5" id="KW-1185">Reference proteome</keyword>
<feature type="transmembrane region" description="Helical" evidence="2">
    <location>
        <begin position="241"/>
        <end position="259"/>
    </location>
</feature>
<feature type="transmembrane region" description="Helical" evidence="2">
    <location>
        <begin position="128"/>
        <end position="153"/>
    </location>
</feature>
<evidence type="ECO:0000256" key="1">
    <source>
        <dbReference type="ARBA" id="ARBA00009295"/>
    </source>
</evidence>
<name>A0A8J5GRK0_ZINOF</name>
<sequence>MSSPVNFLDFSVRHSGLDSLAVRRSFLCHHSFSQKVSYRVRAAAVTASPTFLDNAEERKLLAEKYGFMQIGKPLPNNITMKDIMDTLPKKLFEIDDMKPWRSVLISVTSYALGIFMIAKAPWYLLPLAWAWTGTAITGVGFFTCLACFDYYVLSEDTAWNPVMRDEFESSPLMRKAIIYGYGPLKTWMSITHWLIWHFNLKKFRPAEIGRVKISLACVFAFMAIGWPLIIYKTGITGWIKFWLMPWLGYHFWMSTFTMVHHTAPHIPFKTSDEWHAAQAQLNGTVHCNYPRWIEILCHDINVHIPHHISSRIPSYNLREAHKVLQDNWGEYLNEANWNWRLMKTILTVCHVYDHERYYVPFDEIAPDESYPIQFLKETMPDYA</sequence>
<reference evidence="4 5" key="1">
    <citation type="submission" date="2020-08" db="EMBL/GenBank/DDBJ databases">
        <title>Plant Genome Project.</title>
        <authorList>
            <person name="Zhang R.-G."/>
        </authorList>
    </citation>
    <scope>NUCLEOTIDE SEQUENCE [LARGE SCALE GENOMIC DNA]</scope>
    <source>
        <tissue evidence="4">Rhizome</tissue>
    </source>
</reference>
<feature type="transmembrane region" description="Helical" evidence="2">
    <location>
        <begin position="211"/>
        <end position="229"/>
    </location>
</feature>